<dbReference type="Proteomes" id="UP001500604">
    <property type="component" value="Unassembled WGS sequence"/>
</dbReference>
<evidence type="ECO:0000256" key="7">
    <source>
        <dbReference type="ARBA" id="ARBA00022630"/>
    </source>
</evidence>
<evidence type="ECO:0000256" key="2">
    <source>
        <dbReference type="ARBA" id="ARBA00008414"/>
    </source>
</evidence>
<comment type="domain">
    <text evidence="17">Consists of two distinct domains; an N-terminal heme-containing oxygen-binding domain and a C-terminal reductase domain with binding sites for FAD and NAD(P)H.</text>
</comment>
<dbReference type="Gene3D" id="3.40.50.80">
    <property type="entry name" value="Nucleotide-binding domain of ferredoxin-NADP reductase (FNR) module"/>
    <property type="match status" value="1"/>
</dbReference>
<evidence type="ECO:0000256" key="6">
    <source>
        <dbReference type="ARBA" id="ARBA00022621"/>
    </source>
</evidence>
<evidence type="ECO:0000256" key="8">
    <source>
        <dbReference type="ARBA" id="ARBA00022723"/>
    </source>
</evidence>
<dbReference type="CDD" id="cd06184">
    <property type="entry name" value="flavohem_like_fad_nad_binding"/>
    <property type="match status" value="1"/>
</dbReference>
<evidence type="ECO:0000256" key="13">
    <source>
        <dbReference type="ARBA" id="ARBA00023027"/>
    </source>
</evidence>
<evidence type="ECO:0000256" key="1">
    <source>
        <dbReference type="ARBA" id="ARBA00006401"/>
    </source>
</evidence>
<feature type="active site" description="Charge relay system" evidence="17">
    <location>
        <position position="143"/>
    </location>
</feature>
<feature type="binding site" evidence="17">
    <location>
        <begin position="212"/>
        <end position="215"/>
    </location>
    <ligand>
        <name>FAD</name>
        <dbReference type="ChEBI" id="CHEBI:57692"/>
    </ligand>
</feature>
<proteinExistence type="inferred from homology"/>
<keyword evidence="4 17" id="KW-0216">Detoxification</keyword>
<dbReference type="Gene3D" id="2.40.30.10">
    <property type="entry name" value="Translation factors"/>
    <property type="match status" value="1"/>
</dbReference>
<protein>
    <recommendedName>
        <fullName evidence="17">Flavohemoprotein</fullName>
    </recommendedName>
    <alternativeName>
        <fullName evidence="17">Flavohemoglobin</fullName>
    </alternativeName>
    <alternativeName>
        <fullName evidence="17">Hemoglobin-like protein</fullName>
    </alternativeName>
    <alternativeName>
        <fullName evidence="17">Nitric oxide dioxygenase</fullName>
        <shortName evidence="17">NO oxygenase</shortName>
        <shortName evidence="17">NOD</shortName>
        <ecNumber evidence="17">1.14.12.17</ecNumber>
    </alternativeName>
</protein>
<dbReference type="InterPro" id="IPR001709">
    <property type="entry name" value="Flavoprot_Pyr_Nucl_cyt_Rdtase"/>
</dbReference>
<keyword evidence="7 17" id="KW-0285">Flavoprotein</keyword>
<dbReference type="NCBIfam" id="NF009805">
    <property type="entry name" value="PRK13289.1"/>
    <property type="match status" value="1"/>
</dbReference>
<dbReference type="HAMAP" id="MF_01252">
    <property type="entry name" value="Hmp"/>
    <property type="match status" value="1"/>
</dbReference>
<dbReference type="PROSITE" id="PS51384">
    <property type="entry name" value="FAD_FR"/>
    <property type="match status" value="1"/>
</dbReference>
<dbReference type="EC" id="1.14.12.17" evidence="17"/>
<dbReference type="InterPro" id="IPR009050">
    <property type="entry name" value="Globin-like_sf"/>
</dbReference>
<evidence type="ECO:0000256" key="5">
    <source>
        <dbReference type="ARBA" id="ARBA00022617"/>
    </source>
</evidence>
<evidence type="ECO:0000256" key="17">
    <source>
        <dbReference type="HAMAP-Rule" id="MF_01252"/>
    </source>
</evidence>
<feature type="site" description="Involved in heme-bound ligand stabilization and O-O bond activation" evidence="17">
    <location>
        <position position="35"/>
    </location>
</feature>
<evidence type="ECO:0000259" key="19">
    <source>
        <dbReference type="PROSITE" id="PS51384"/>
    </source>
</evidence>
<comment type="function">
    <text evidence="14 17">Is involved in NO detoxification in an aerobic process, termed nitric oxide dioxygenase (NOD) reaction that utilizes O(2) and NAD(P)H to convert NO to nitrate, which protects the bacterium from various noxious nitrogen compounds. Therefore, plays a central role in the inducible response to nitrosative stress.</text>
</comment>
<dbReference type="Pfam" id="PF00042">
    <property type="entry name" value="Globin"/>
    <property type="match status" value="1"/>
</dbReference>
<evidence type="ECO:0000256" key="9">
    <source>
        <dbReference type="ARBA" id="ARBA00022827"/>
    </source>
</evidence>
<keyword evidence="5 17" id="KW-0349">Heme</keyword>
<evidence type="ECO:0000256" key="11">
    <source>
        <dbReference type="ARBA" id="ARBA00023002"/>
    </source>
</evidence>
<feature type="binding site" description="proximal binding residue" evidence="17">
    <location>
        <position position="91"/>
    </location>
    <ligand>
        <name>heme b</name>
        <dbReference type="ChEBI" id="CHEBI:60344"/>
    </ligand>
    <ligandPart>
        <name>Fe</name>
        <dbReference type="ChEBI" id="CHEBI:18248"/>
    </ligandPart>
</feature>
<keyword evidence="10 17" id="KW-0521">NADP</keyword>
<keyword evidence="12 17" id="KW-0408">Iron</keyword>
<feature type="domain" description="Globin" evidence="18">
    <location>
        <begin position="7"/>
        <end position="144"/>
    </location>
</feature>
<feature type="site" description="Influences the redox potential of the prosthetic heme and FAD groups" evidence="17">
    <location>
        <position position="90"/>
    </location>
</feature>
<comment type="caution">
    <text evidence="17">Lacks conserved residue(s) required for the propagation of feature annotation.</text>
</comment>
<dbReference type="InterPro" id="IPR023950">
    <property type="entry name" value="Hmp"/>
</dbReference>
<evidence type="ECO:0000256" key="3">
    <source>
        <dbReference type="ARBA" id="ARBA00022448"/>
    </source>
</evidence>
<dbReference type="InterPro" id="IPR012292">
    <property type="entry name" value="Globin/Proto"/>
</dbReference>
<dbReference type="InterPro" id="IPR017927">
    <property type="entry name" value="FAD-bd_FR_type"/>
</dbReference>
<dbReference type="InterPro" id="IPR001433">
    <property type="entry name" value="OxRdtase_FAD/NAD-bd"/>
</dbReference>
<keyword evidence="11 17" id="KW-0560">Oxidoreductase</keyword>
<dbReference type="CDD" id="cd14776">
    <property type="entry name" value="HmpEc-globin-like"/>
    <property type="match status" value="1"/>
</dbReference>
<reference evidence="21" key="1">
    <citation type="journal article" date="2019" name="Int. J. Syst. Evol. Microbiol.">
        <title>The Global Catalogue of Microorganisms (GCM) 10K type strain sequencing project: providing services to taxonomists for standard genome sequencing and annotation.</title>
        <authorList>
            <consortium name="The Broad Institute Genomics Platform"/>
            <consortium name="The Broad Institute Genome Sequencing Center for Infectious Disease"/>
            <person name="Wu L."/>
            <person name="Ma J."/>
        </authorList>
    </citation>
    <scope>NUCLEOTIDE SEQUENCE [LARGE SCALE GENOMIC DNA]</scope>
    <source>
        <strain evidence="21">JCM 17805</strain>
    </source>
</reference>
<dbReference type="PROSITE" id="PS01033">
    <property type="entry name" value="GLOBIN"/>
    <property type="match status" value="1"/>
</dbReference>
<dbReference type="Pfam" id="PF00970">
    <property type="entry name" value="FAD_binding_6"/>
    <property type="match status" value="1"/>
</dbReference>
<feature type="active site" description="Charge relay system" evidence="17">
    <location>
        <position position="101"/>
    </location>
</feature>
<keyword evidence="21" id="KW-1185">Reference proteome</keyword>
<comment type="catalytic activity">
    <reaction evidence="15 17">
        <text>2 nitric oxide + NADH + 2 O2 = 2 nitrate + NAD(+) + H(+)</text>
        <dbReference type="Rhea" id="RHEA:19469"/>
        <dbReference type="ChEBI" id="CHEBI:15378"/>
        <dbReference type="ChEBI" id="CHEBI:15379"/>
        <dbReference type="ChEBI" id="CHEBI:16480"/>
        <dbReference type="ChEBI" id="CHEBI:17632"/>
        <dbReference type="ChEBI" id="CHEBI:57540"/>
        <dbReference type="ChEBI" id="CHEBI:57945"/>
        <dbReference type="EC" id="1.14.12.17"/>
    </reaction>
</comment>
<feature type="domain" description="FAD-binding FR-type" evidence="19">
    <location>
        <begin position="158"/>
        <end position="266"/>
    </location>
</feature>
<evidence type="ECO:0000256" key="10">
    <source>
        <dbReference type="ARBA" id="ARBA00022857"/>
    </source>
</evidence>
<dbReference type="SUPFAM" id="SSF52343">
    <property type="entry name" value="Ferredoxin reductase-like, C-terminal NADP-linked domain"/>
    <property type="match status" value="1"/>
</dbReference>
<comment type="cofactor">
    <cofactor evidence="17">
        <name>heme b</name>
        <dbReference type="ChEBI" id="CHEBI:60344"/>
    </cofactor>
    <text evidence="17">Binds 1 heme b (iron(II)-protoporphyrin IX) group per subunit.</text>
</comment>
<evidence type="ECO:0000256" key="12">
    <source>
        <dbReference type="ARBA" id="ARBA00023004"/>
    </source>
</evidence>
<keyword evidence="9 17" id="KW-0274">FAD</keyword>
<feature type="binding site" evidence="17">
    <location>
        <position position="196"/>
    </location>
    <ligand>
        <name>FAD</name>
        <dbReference type="ChEBI" id="CHEBI:57692"/>
    </ligand>
</feature>
<name>A0ABP8VAB7_9GAMM</name>
<comment type="similarity">
    <text evidence="2 17">Belongs to the globin family. Two-domain flavohemoproteins subfamily.</text>
</comment>
<evidence type="ECO:0000313" key="21">
    <source>
        <dbReference type="Proteomes" id="UP001500604"/>
    </source>
</evidence>
<evidence type="ECO:0000256" key="15">
    <source>
        <dbReference type="ARBA" id="ARBA00048649"/>
    </source>
</evidence>
<evidence type="ECO:0000259" key="18">
    <source>
        <dbReference type="PROSITE" id="PS01033"/>
    </source>
</evidence>
<dbReference type="PANTHER" id="PTHR43396">
    <property type="entry name" value="FLAVOHEMOPROTEIN"/>
    <property type="match status" value="1"/>
</dbReference>
<dbReference type="InterPro" id="IPR008333">
    <property type="entry name" value="Cbr1-like_FAD-bd_dom"/>
</dbReference>
<dbReference type="SUPFAM" id="SSF63380">
    <property type="entry name" value="Riboflavin synthase domain-like"/>
    <property type="match status" value="1"/>
</dbReference>
<dbReference type="RefSeq" id="WP_345198744.1">
    <property type="nucleotide sequence ID" value="NZ_BAABFL010000471.1"/>
</dbReference>
<sequence length="407" mass="45944">MHVKVVMLSSETIRIVQSTIPLLESAGTELTRHFYQRMFSHNPELKDVFNLSHQHSGGQPAALFEAVLGYARNIDNLSVLSAVVERIAQKHTSFLITPDQYQIVGHHLIETIRELAGEAATDEVLQAWTEAYQLLANVFIEREEAIYQINEDAEGGWRGLRPFRVVRKSRESELITSFYLEPVDGKPVMAFKPGQYLGIKLRPTTSCYAEIRQYSLSDAPNGRDYRISVKRETGDVDGVVSNWLHDAVSEGDVVEVMPPAGDFFLSVEEESPVILISAGVGLTPMLSMLNTQLQNGHHGSLFWLHACENGQVHAFSDDIRAKEKQHERLKSWIWYNHPSTVDRPAEDYDFSGLMSLDKVRELINVPGAHFYCCGPMPFMKMVNETLTDWGIGNDRIHYEMFGPHGSL</sequence>
<gene>
    <name evidence="20" type="primary">hmpA</name>
    <name evidence="17" type="synonym">hmp</name>
    <name evidence="20" type="ORF">GCM10023116_45090</name>
</gene>
<feature type="binding site" evidence="17">
    <location>
        <begin position="279"/>
        <end position="284"/>
    </location>
    <ligand>
        <name>NADP(+)</name>
        <dbReference type="ChEBI" id="CHEBI:58349"/>
    </ligand>
</feature>
<keyword evidence="3 17" id="KW-0813">Transport</keyword>
<comment type="similarity">
    <text evidence="1 17">In the C-terminal section; belongs to the flavoprotein pyridine nucleotide cytochrome reductase family.</text>
</comment>
<dbReference type="PANTHER" id="PTHR43396:SF3">
    <property type="entry name" value="FLAVOHEMOPROTEIN"/>
    <property type="match status" value="1"/>
</dbReference>
<organism evidence="20 21">
    <name type="scientific">Kistimonas scapharcae</name>
    <dbReference type="NCBI Taxonomy" id="1036133"/>
    <lineage>
        <taxon>Bacteria</taxon>
        <taxon>Pseudomonadati</taxon>
        <taxon>Pseudomonadota</taxon>
        <taxon>Gammaproteobacteria</taxon>
        <taxon>Oceanospirillales</taxon>
        <taxon>Endozoicomonadaceae</taxon>
        <taxon>Kistimonas</taxon>
    </lineage>
</organism>
<dbReference type="SUPFAM" id="SSF46458">
    <property type="entry name" value="Globin-like"/>
    <property type="match status" value="1"/>
</dbReference>
<dbReference type="Pfam" id="PF00175">
    <property type="entry name" value="NAD_binding_1"/>
    <property type="match status" value="1"/>
</dbReference>
<dbReference type="InterPro" id="IPR017938">
    <property type="entry name" value="Riboflavin_synthase-like_b-brl"/>
</dbReference>
<evidence type="ECO:0000256" key="16">
    <source>
        <dbReference type="ARBA" id="ARBA00049433"/>
    </source>
</evidence>
<evidence type="ECO:0000256" key="4">
    <source>
        <dbReference type="ARBA" id="ARBA00022575"/>
    </source>
</evidence>
<dbReference type="InterPro" id="IPR039261">
    <property type="entry name" value="FNR_nucleotide-bd"/>
</dbReference>
<dbReference type="Gene3D" id="1.10.490.10">
    <property type="entry name" value="Globins"/>
    <property type="match status" value="1"/>
</dbReference>
<accession>A0ABP8VAB7</accession>
<evidence type="ECO:0000256" key="14">
    <source>
        <dbReference type="ARBA" id="ARBA00025094"/>
    </source>
</evidence>
<dbReference type="EMBL" id="BAABFL010000471">
    <property type="protein sequence ID" value="GAA4652225.1"/>
    <property type="molecule type" value="Genomic_DNA"/>
</dbReference>
<keyword evidence="8 17" id="KW-0479">Metal-binding</keyword>
<dbReference type="PRINTS" id="PR00410">
    <property type="entry name" value="PHEHYDRXLASE"/>
</dbReference>
<comment type="cofactor">
    <cofactor evidence="17">
        <name>FAD</name>
        <dbReference type="ChEBI" id="CHEBI:57692"/>
    </cofactor>
    <text evidence="17">Binds 1 FAD per subunit.</text>
</comment>
<keyword evidence="13 17" id="KW-0520">NAD</keyword>
<comment type="caution">
    <text evidence="20">The sequence shown here is derived from an EMBL/GenBank/DDBJ whole genome shotgun (WGS) entry which is preliminary data.</text>
</comment>
<keyword evidence="6 17" id="KW-0561">Oxygen transport</keyword>
<evidence type="ECO:0000313" key="20">
    <source>
        <dbReference type="EMBL" id="GAA4652225.1"/>
    </source>
</evidence>
<comment type="catalytic activity">
    <reaction evidence="16 17">
        <text>2 nitric oxide + NADPH + 2 O2 = 2 nitrate + NADP(+) + H(+)</text>
        <dbReference type="Rhea" id="RHEA:19465"/>
        <dbReference type="ChEBI" id="CHEBI:15378"/>
        <dbReference type="ChEBI" id="CHEBI:15379"/>
        <dbReference type="ChEBI" id="CHEBI:16480"/>
        <dbReference type="ChEBI" id="CHEBI:17632"/>
        <dbReference type="ChEBI" id="CHEBI:57783"/>
        <dbReference type="ChEBI" id="CHEBI:58349"/>
        <dbReference type="EC" id="1.14.12.17"/>
    </reaction>
</comment>
<dbReference type="InterPro" id="IPR000971">
    <property type="entry name" value="Globin"/>
</dbReference>
<feature type="site" description="Influences the redox potential of the prosthetic heme and FAD groups" evidence="17">
    <location>
        <position position="399"/>
    </location>
</feature>
<dbReference type="PRINTS" id="PR00371">
    <property type="entry name" value="FPNCR"/>
</dbReference>
<feature type="region of interest" description="Reductase" evidence="17">
    <location>
        <begin position="155"/>
        <end position="407"/>
    </location>
</feature>